<dbReference type="PANTHER" id="PTHR48472">
    <property type="entry name" value="TC1-LIKE TRANSPOSASE DDE DOMAIN-CONTAINING PROTEIN"/>
    <property type="match status" value="1"/>
</dbReference>
<evidence type="ECO:0000313" key="1">
    <source>
        <dbReference type="EMBL" id="KAG0148078.1"/>
    </source>
</evidence>
<organism evidence="1 2">
    <name type="scientific">Cronartium quercuum f. sp. fusiforme G11</name>
    <dbReference type="NCBI Taxonomy" id="708437"/>
    <lineage>
        <taxon>Eukaryota</taxon>
        <taxon>Fungi</taxon>
        <taxon>Dikarya</taxon>
        <taxon>Basidiomycota</taxon>
        <taxon>Pucciniomycotina</taxon>
        <taxon>Pucciniomycetes</taxon>
        <taxon>Pucciniales</taxon>
        <taxon>Coleosporiaceae</taxon>
        <taxon>Cronartium</taxon>
    </lineage>
</organism>
<dbReference type="AlphaFoldDB" id="A0A9P6NL89"/>
<dbReference type="Proteomes" id="UP000886653">
    <property type="component" value="Unassembled WGS sequence"/>
</dbReference>
<reference evidence="1" key="1">
    <citation type="submission" date="2013-11" db="EMBL/GenBank/DDBJ databases">
        <title>Genome sequence of the fusiform rust pathogen reveals effectors for host alternation and coevolution with pine.</title>
        <authorList>
            <consortium name="DOE Joint Genome Institute"/>
            <person name="Smith K."/>
            <person name="Pendleton A."/>
            <person name="Kubisiak T."/>
            <person name="Anderson C."/>
            <person name="Salamov A."/>
            <person name="Aerts A."/>
            <person name="Riley R."/>
            <person name="Clum A."/>
            <person name="Lindquist E."/>
            <person name="Ence D."/>
            <person name="Campbell M."/>
            <person name="Kronenberg Z."/>
            <person name="Feau N."/>
            <person name="Dhillon B."/>
            <person name="Hamelin R."/>
            <person name="Burleigh J."/>
            <person name="Smith J."/>
            <person name="Yandell M."/>
            <person name="Nelson C."/>
            <person name="Grigoriev I."/>
            <person name="Davis J."/>
        </authorList>
    </citation>
    <scope>NUCLEOTIDE SEQUENCE</scope>
    <source>
        <strain evidence="1">G11</strain>
    </source>
</reference>
<name>A0A9P6NL89_9BASI</name>
<accession>A0A9P6NL89</accession>
<proteinExistence type="predicted"/>
<sequence>SEWTHLLKTTGRVIQDNATYKKLGRHTQFNDDQLVVLHDMVTNSLSIFLDELQKKMSNLTGTNVSISTIWHELHGHLGLNLHRTCSVDPCQSPEDRAAFVSKIADVPAECLVFIGMSDFVAILI</sequence>
<dbReference type="OrthoDB" id="3203937at2759"/>
<dbReference type="PANTHER" id="PTHR48472:SF1">
    <property type="entry name" value="TC1-LIKE TRANSPOSASE DDE DOMAIN-CONTAINING PROTEIN"/>
    <property type="match status" value="1"/>
</dbReference>
<keyword evidence="2" id="KW-1185">Reference proteome</keyword>
<dbReference type="EMBL" id="MU167241">
    <property type="protein sequence ID" value="KAG0148078.1"/>
    <property type="molecule type" value="Genomic_DNA"/>
</dbReference>
<comment type="caution">
    <text evidence="1">The sequence shown here is derived from an EMBL/GenBank/DDBJ whole genome shotgun (WGS) entry which is preliminary data.</text>
</comment>
<gene>
    <name evidence="1" type="ORF">CROQUDRAFT_41986</name>
</gene>
<protein>
    <submittedName>
        <fullName evidence="1">Uncharacterized protein</fullName>
    </submittedName>
</protein>
<feature type="non-terminal residue" evidence="1">
    <location>
        <position position="1"/>
    </location>
</feature>
<evidence type="ECO:0000313" key="2">
    <source>
        <dbReference type="Proteomes" id="UP000886653"/>
    </source>
</evidence>